<dbReference type="GO" id="GO:0030488">
    <property type="term" value="P:tRNA methylation"/>
    <property type="evidence" value="ECO:0007669"/>
    <property type="project" value="InterPro"/>
</dbReference>
<accession>A0AAF0E983</accession>
<evidence type="ECO:0000256" key="1">
    <source>
        <dbReference type="ARBA" id="ARBA00004123"/>
    </source>
</evidence>
<evidence type="ECO:0000256" key="2">
    <source>
        <dbReference type="ARBA" id="ARBA00008320"/>
    </source>
</evidence>
<comment type="similarity">
    <text evidence="2">Belongs to the TRM6/GCD10 family.</text>
</comment>
<feature type="region of interest" description="Disordered" evidence="7">
    <location>
        <begin position="1"/>
        <end position="57"/>
    </location>
</feature>
<keyword evidence="4" id="KW-0819">tRNA processing</keyword>
<gene>
    <name evidence="8" type="primary">TRM6_2</name>
    <name evidence="8" type="ORF">MCAP1_002831</name>
</gene>
<dbReference type="GO" id="GO:0005634">
    <property type="term" value="C:nucleus"/>
    <property type="evidence" value="ECO:0007669"/>
    <property type="project" value="UniProtKB-SubCell"/>
</dbReference>
<evidence type="ECO:0000313" key="9">
    <source>
        <dbReference type="Proteomes" id="UP001220961"/>
    </source>
</evidence>
<evidence type="ECO:0000256" key="7">
    <source>
        <dbReference type="SAM" id="MobiDB-lite"/>
    </source>
</evidence>
<evidence type="ECO:0000256" key="5">
    <source>
        <dbReference type="ARBA" id="ARBA00023242"/>
    </source>
</evidence>
<evidence type="ECO:0000256" key="4">
    <source>
        <dbReference type="ARBA" id="ARBA00022694"/>
    </source>
</evidence>
<keyword evidence="5" id="KW-0539">Nucleus</keyword>
<dbReference type="PANTHER" id="PTHR12945:SF0">
    <property type="entry name" value="TRNA (ADENINE(58)-N(1))-METHYLTRANSFERASE NON-CATALYTIC SUBUNIT TRM6"/>
    <property type="match status" value="1"/>
</dbReference>
<keyword evidence="9" id="KW-1185">Reference proteome</keyword>
<dbReference type="PANTHER" id="PTHR12945">
    <property type="entry name" value="TRANSLATION INITIATION FACTOR EIF3-RELATED"/>
    <property type="match status" value="1"/>
</dbReference>
<proteinExistence type="inferred from homology"/>
<dbReference type="InterPro" id="IPR017423">
    <property type="entry name" value="TRM6"/>
</dbReference>
<name>A0AAF0E983_9BASI</name>
<evidence type="ECO:0000256" key="3">
    <source>
        <dbReference type="ARBA" id="ARBA00021704"/>
    </source>
</evidence>
<dbReference type="EMBL" id="CP119913">
    <property type="protein sequence ID" value="WFD20584.1"/>
    <property type="molecule type" value="Genomic_DNA"/>
</dbReference>
<reference evidence="8" key="1">
    <citation type="submission" date="2023-03" db="EMBL/GenBank/DDBJ databases">
        <title>Mating type loci evolution in Malassezia.</title>
        <authorList>
            <person name="Coelho M.A."/>
        </authorList>
    </citation>
    <scope>NUCLEOTIDE SEQUENCE</scope>
    <source>
        <strain evidence="8">CBS 10434</strain>
    </source>
</reference>
<dbReference type="GO" id="GO:0031515">
    <property type="term" value="C:tRNA (m1A) methyltransferase complex"/>
    <property type="evidence" value="ECO:0007669"/>
    <property type="project" value="InterPro"/>
</dbReference>
<evidence type="ECO:0000256" key="6">
    <source>
        <dbReference type="ARBA" id="ARBA00032319"/>
    </source>
</evidence>
<dbReference type="Proteomes" id="UP001220961">
    <property type="component" value="Chromosome 6"/>
</dbReference>
<protein>
    <recommendedName>
        <fullName evidence="3">tRNA (adenine(58)-N(1))-methyltransferase non-catalytic subunit TRM6</fullName>
    </recommendedName>
    <alternativeName>
        <fullName evidence="6">tRNA(m1A58)-methyltransferase subunit TRM6</fullName>
    </alternativeName>
</protein>
<comment type="subcellular location">
    <subcellularLocation>
        <location evidence="1">Nucleus</location>
    </subcellularLocation>
</comment>
<dbReference type="Pfam" id="PF04189">
    <property type="entry name" value="Gcd10p"/>
    <property type="match status" value="1"/>
</dbReference>
<evidence type="ECO:0000313" key="8">
    <source>
        <dbReference type="EMBL" id="WFD20584.1"/>
    </source>
</evidence>
<sequence>MVAEDETAVAAGSSDVPTTVSFSEEKGAEEQAASSDMPRKKPRWEKPPPLTNAALRSRTLFVPARQQTLLRLPSGVMKQVTLEPGKMISIGKFGTFKADEIIGRPFGLTYEIQADGSLNIMQQAVAEALVEIEATNENIFDDGESQALSYEDIQALKQGGATGRVRILHSQKEIIQKQLEGNKSYELRTTYSQEKIMKRKESKHLHFFTPLPPDTFHVAAYHFERSPDKVRGMRSDALAQCLSFANVQAGGKYLVVDGIGGLLTGAVLERLGGSGSVHLIHDADSPPALELMPLFNLTPSHTHGVLKTMHWAATEPAWTLRE</sequence>
<organism evidence="8 9">
    <name type="scientific">Malassezia caprae</name>
    <dbReference type="NCBI Taxonomy" id="1381934"/>
    <lineage>
        <taxon>Eukaryota</taxon>
        <taxon>Fungi</taxon>
        <taxon>Dikarya</taxon>
        <taxon>Basidiomycota</taxon>
        <taxon>Ustilaginomycotina</taxon>
        <taxon>Malasseziomycetes</taxon>
        <taxon>Malasseziales</taxon>
        <taxon>Malasseziaceae</taxon>
        <taxon>Malassezia</taxon>
    </lineage>
</organism>
<dbReference type="AlphaFoldDB" id="A0AAF0E983"/>